<reference evidence="5" key="1">
    <citation type="submission" date="2022-11" db="UniProtKB">
        <authorList>
            <consortium name="WormBaseParasite"/>
        </authorList>
    </citation>
    <scope>IDENTIFICATION</scope>
</reference>
<accession>A0A914Z495</accession>
<keyword evidence="4" id="KW-1185">Reference proteome</keyword>
<dbReference type="Gene3D" id="1.25.10.10">
    <property type="entry name" value="Leucine-rich Repeat Variant"/>
    <property type="match status" value="1"/>
</dbReference>
<dbReference type="PANTHER" id="PTHR23316">
    <property type="entry name" value="IMPORTIN ALPHA"/>
    <property type="match status" value="1"/>
</dbReference>
<comment type="similarity">
    <text evidence="1">Belongs to the importin alpha family.</text>
</comment>
<protein>
    <submittedName>
        <fullName evidence="5">Uncharacterized protein</fullName>
    </submittedName>
</protein>
<evidence type="ECO:0000256" key="1">
    <source>
        <dbReference type="ARBA" id="ARBA00010394"/>
    </source>
</evidence>
<proteinExistence type="inferred from homology"/>
<evidence type="ECO:0000256" key="3">
    <source>
        <dbReference type="ARBA" id="ARBA00022927"/>
    </source>
</evidence>
<keyword evidence="3" id="KW-0653">Protein transport</keyword>
<dbReference type="Proteomes" id="UP000887577">
    <property type="component" value="Unplaced"/>
</dbReference>
<dbReference type="WBParaSite" id="PSU_v2.g6709.t1">
    <property type="protein sequence ID" value="PSU_v2.g6709.t1"/>
    <property type="gene ID" value="PSU_v2.g6709"/>
</dbReference>
<sequence length="221" mass="25055">MCVKVHRDLFIFLQAHAKCNSEDSFIATAQNRYELKLLRNVIVPLNIENDMGNIGGFWAGIKTEGRTTYSMDGTKPMFHGKLKAIKLLSNFTADSHQSLEFVIDANLIPIIIEIAKENPEISFQKECANVLCNALMCAKKEQVQYLFNEGIGDSLCSFIENPNPEIIKIIIFDLSSILEIIDEVYQEIPLQIKASLQKSKGRNGFTDPQTVELLRHFLEQF</sequence>
<dbReference type="SUPFAM" id="SSF56436">
    <property type="entry name" value="C-type lectin-like"/>
    <property type="match status" value="1"/>
</dbReference>
<keyword evidence="2" id="KW-0813">Transport</keyword>
<dbReference type="GO" id="GO:0015031">
    <property type="term" value="P:protein transport"/>
    <property type="evidence" value="ECO:0007669"/>
    <property type="project" value="UniProtKB-KW"/>
</dbReference>
<dbReference type="InterPro" id="IPR011989">
    <property type="entry name" value="ARM-like"/>
</dbReference>
<evidence type="ECO:0000313" key="4">
    <source>
        <dbReference type="Proteomes" id="UP000887577"/>
    </source>
</evidence>
<dbReference type="AlphaFoldDB" id="A0A914Z495"/>
<dbReference type="InterPro" id="IPR016187">
    <property type="entry name" value="CTDL_fold"/>
</dbReference>
<dbReference type="InterPro" id="IPR016024">
    <property type="entry name" value="ARM-type_fold"/>
</dbReference>
<dbReference type="SUPFAM" id="SSF48371">
    <property type="entry name" value="ARM repeat"/>
    <property type="match status" value="1"/>
</dbReference>
<evidence type="ECO:0000313" key="5">
    <source>
        <dbReference type="WBParaSite" id="PSU_v2.g6709.t1"/>
    </source>
</evidence>
<evidence type="ECO:0000256" key="2">
    <source>
        <dbReference type="ARBA" id="ARBA00022448"/>
    </source>
</evidence>
<organism evidence="4 5">
    <name type="scientific">Panagrolaimus superbus</name>
    <dbReference type="NCBI Taxonomy" id="310955"/>
    <lineage>
        <taxon>Eukaryota</taxon>
        <taxon>Metazoa</taxon>
        <taxon>Ecdysozoa</taxon>
        <taxon>Nematoda</taxon>
        <taxon>Chromadorea</taxon>
        <taxon>Rhabditida</taxon>
        <taxon>Tylenchina</taxon>
        <taxon>Panagrolaimomorpha</taxon>
        <taxon>Panagrolaimoidea</taxon>
        <taxon>Panagrolaimidae</taxon>
        <taxon>Panagrolaimus</taxon>
    </lineage>
</organism>
<name>A0A914Z495_9BILA</name>